<name>X0ZKW7_9ZZZZ</name>
<evidence type="ECO:0008006" key="3">
    <source>
        <dbReference type="Google" id="ProtNLM"/>
    </source>
</evidence>
<evidence type="ECO:0000313" key="2">
    <source>
        <dbReference type="EMBL" id="GAG48926.1"/>
    </source>
</evidence>
<dbReference type="EMBL" id="BARS01053126">
    <property type="protein sequence ID" value="GAG48926.1"/>
    <property type="molecule type" value="Genomic_DNA"/>
</dbReference>
<dbReference type="AlphaFoldDB" id="X0ZKW7"/>
<evidence type="ECO:0000256" key="1">
    <source>
        <dbReference type="SAM" id="MobiDB-lite"/>
    </source>
</evidence>
<gene>
    <name evidence="2" type="ORF">S01H1_78888</name>
</gene>
<sequence>EGIASAGHDIDWMPTPDGPAPHHANDSIADFFGTSRTPLPFGWSYLDSADNAFDGYSSHVGYPGNAWNEGWSSLSWSDLTGEIDAGRPMMFLVDSSGNGGTDHFIPIIGYRTDPSQQYAAYTTWSNDPGVHWFDWKGMTNGDAWGIAAATYFHPSSSAPDLVSSETSVWPPSMAWGQDFTYFYKINNYGTVAAGGSRIRFYLSTNSAISGADYQLGSLYISSRANSGL</sequence>
<reference evidence="2" key="1">
    <citation type="journal article" date="2014" name="Front. Microbiol.">
        <title>High frequency of phylogenetically diverse reductive dehalogenase-homologous genes in deep subseafloor sedimentary metagenomes.</title>
        <authorList>
            <person name="Kawai M."/>
            <person name="Futagami T."/>
            <person name="Toyoda A."/>
            <person name="Takaki Y."/>
            <person name="Nishi S."/>
            <person name="Hori S."/>
            <person name="Arai W."/>
            <person name="Tsubouchi T."/>
            <person name="Morono Y."/>
            <person name="Uchiyama I."/>
            <person name="Ito T."/>
            <person name="Fujiyama A."/>
            <person name="Inagaki F."/>
            <person name="Takami H."/>
        </authorList>
    </citation>
    <scope>NUCLEOTIDE SEQUENCE</scope>
    <source>
        <strain evidence="2">Expedition CK06-06</strain>
    </source>
</reference>
<dbReference type="Gene3D" id="2.60.40.10">
    <property type="entry name" value="Immunoglobulins"/>
    <property type="match status" value="1"/>
</dbReference>
<dbReference type="InterPro" id="IPR013783">
    <property type="entry name" value="Ig-like_fold"/>
</dbReference>
<accession>X0ZKW7</accession>
<feature type="non-terminal residue" evidence="2">
    <location>
        <position position="1"/>
    </location>
</feature>
<protein>
    <recommendedName>
        <fullName evidence="3">Peptidase C39-like domain-containing protein</fullName>
    </recommendedName>
</protein>
<proteinExistence type="predicted"/>
<comment type="caution">
    <text evidence="2">The sequence shown here is derived from an EMBL/GenBank/DDBJ whole genome shotgun (WGS) entry which is preliminary data.</text>
</comment>
<organism evidence="2">
    <name type="scientific">marine sediment metagenome</name>
    <dbReference type="NCBI Taxonomy" id="412755"/>
    <lineage>
        <taxon>unclassified sequences</taxon>
        <taxon>metagenomes</taxon>
        <taxon>ecological metagenomes</taxon>
    </lineage>
</organism>
<feature type="region of interest" description="Disordered" evidence="1">
    <location>
        <begin position="1"/>
        <end position="20"/>
    </location>
</feature>
<feature type="non-terminal residue" evidence="2">
    <location>
        <position position="228"/>
    </location>
</feature>